<protein>
    <submittedName>
        <fullName evidence="6">LysR family transcriptional regulator</fullName>
    </submittedName>
</protein>
<dbReference type="SUPFAM" id="SSF46785">
    <property type="entry name" value="Winged helix' DNA-binding domain"/>
    <property type="match status" value="1"/>
</dbReference>
<keyword evidence="2" id="KW-0805">Transcription regulation</keyword>
<reference evidence="6 7" key="1">
    <citation type="submission" date="2024-11" db="EMBL/GenBank/DDBJ databases">
        <authorList>
            <person name="Heng Y.C."/>
            <person name="Lim A.C.H."/>
            <person name="Lee J.K.Y."/>
            <person name="Kittelmann S."/>
        </authorList>
    </citation>
    <scope>NUCLEOTIDE SEQUENCE [LARGE SCALE GENOMIC DNA]</scope>
    <source>
        <strain evidence="6 7">WILCCON 0114</strain>
    </source>
</reference>
<keyword evidence="4" id="KW-0804">Transcription</keyword>
<evidence type="ECO:0000313" key="6">
    <source>
        <dbReference type="EMBL" id="MFL0252026.1"/>
    </source>
</evidence>
<dbReference type="InterPro" id="IPR036388">
    <property type="entry name" value="WH-like_DNA-bd_sf"/>
</dbReference>
<dbReference type="PANTHER" id="PTHR30419">
    <property type="entry name" value="HTH-TYPE TRANSCRIPTIONAL REGULATOR YBHD"/>
    <property type="match status" value="1"/>
</dbReference>
<keyword evidence="3" id="KW-0238">DNA-binding</keyword>
<evidence type="ECO:0000256" key="1">
    <source>
        <dbReference type="ARBA" id="ARBA00009437"/>
    </source>
</evidence>
<comment type="similarity">
    <text evidence="1">Belongs to the LysR transcriptional regulatory family.</text>
</comment>
<dbReference type="SUPFAM" id="SSF53850">
    <property type="entry name" value="Periplasmic binding protein-like II"/>
    <property type="match status" value="1"/>
</dbReference>
<dbReference type="PRINTS" id="PR00039">
    <property type="entry name" value="HTHLYSR"/>
</dbReference>
<organism evidence="6 7">
    <name type="scientific">Clostridium neuense</name>
    <dbReference type="NCBI Taxonomy" id="1728934"/>
    <lineage>
        <taxon>Bacteria</taxon>
        <taxon>Bacillati</taxon>
        <taxon>Bacillota</taxon>
        <taxon>Clostridia</taxon>
        <taxon>Eubacteriales</taxon>
        <taxon>Clostridiaceae</taxon>
        <taxon>Clostridium</taxon>
    </lineage>
</organism>
<sequence length="295" mass="33566">MDLLQLKYFKTVAKFENVTKAANELYIAQPALSKTISHLEKELGVDLFDRRGKYIHLNEYGKAFLEKVNIALVALEDGRREIKDLQGKELGDIRLVFLAASTIIPELLSEFCKLHPHIRFQLFQHFSRDANNSDFDLCISSSCEHKEKNNNVALLTEEIYLAVPLNHPLAKKKSISLKEVSNENFISLKPGKGLREITDEFCKKAGFSPNIIFESDDPSTVRGLIKAGQGVAFIPQVSWGSSVGSSMAFLHIKEPKCKRTIFISWDEKRYLSKASLLFRNFAVEYFKKLSITYRV</sequence>
<dbReference type="PROSITE" id="PS50931">
    <property type="entry name" value="HTH_LYSR"/>
    <property type="match status" value="1"/>
</dbReference>
<dbReference type="Proteomes" id="UP001623592">
    <property type="component" value="Unassembled WGS sequence"/>
</dbReference>
<dbReference type="PANTHER" id="PTHR30419:SF28">
    <property type="entry name" value="HTH-TYPE TRANSCRIPTIONAL REGULATOR BSDA"/>
    <property type="match status" value="1"/>
</dbReference>
<gene>
    <name evidence="6" type="ORF">ACJDT4_16520</name>
</gene>
<evidence type="ECO:0000256" key="3">
    <source>
        <dbReference type="ARBA" id="ARBA00023125"/>
    </source>
</evidence>
<dbReference type="Gene3D" id="3.40.190.290">
    <property type="match status" value="1"/>
</dbReference>
<evidence type="ECO:0000313" key="7">
    <source>
        <dbReference type="Proteomes" id="UP001623592"/>
    </source>
</evidence>
<dbReference type="Pfam" id="PF00126">
    <property type="entry name" value="HTH_1"/>
    <property type="match status" value="1"/>
</dbReference>
<evidence type="ECO:0000259" key="5">
    <source>
        <dbReference type="PROSITE" id="PS50931"/>
    </source>
</evidence>
<evidence type="ECO:0000256" key="4">
    <source>
        <dbReference type="ARBA" id="ARBA00023163"/>
    </source>
</evidence>
<name>A0ABW8TIJ7_9CLOT</name>
<dbReference type="EMBL" id="JBJIAA010000014">
    <property type="protein sequence ID" value="MFL0252026.1"/>
    <property type="molecule type" value="Genomic_DNA"/>
</dbReference>
<dbReference type="RefSeq" id="WP_406788679.1">
    <property type="nucleotide sequence ID" value="NZ_JBJIAA010000014.1"/>
</dbReference>
<comment type="caution">
    <text evidence="6">The sequence shown here is derived from an EMBL/GenBank/DDBJ whole genome shotgun (WGS) entry which is preliminary data.</text>
</comment>
<dbReference type="InterPro" id="IPR050950">
    <property type="entry name" value="HTH-type_LysR_regulators"/>
</dbReference>
<feature type="domain" description="HTH lysR-type" evidence="5">
    <location>
        <begin position="1"/>
        <end position="58"/>
    </location>
</feature>
<keyword evidence="7" id="KW-1185">Reference proteome</keyword>
<dbReference type="InterPro" id="IPR036390">
    <property type="entry name" value="WH_DNA-bd_sf"/>
</dbReference>
<proteinExistence type="inferred from homology"/>
<evidence type="ECO:0000256" key="2">
    <source>
        <dbReference type="ARBA" id="ARBA00023015"/>
    </source>
</evidence>
<dbReference type="Gene3D" id="1.10.10.10">
    <property type="entry name" value="Winged helix-like DNA-binding domain superfamily/Winged helix DNA-binding domain"/>
    <property type="match status" value="1"/>
</dbReference>
<dbReference type="InterPro" id="IPR005119">
    <property type="entry name" value="LysR_subst-bd"/>
</dbReference>
<accession>A0ABW8TIJ7</accession>
<dbReference type="InterPro" id="IPR000847">
    <property type="entry name" value="LysR_HTH_N"/>
</dbReference>
<dbReference type="Pfam" id="PF03466">
    <property type="entry name" value="LysR_substrate"/>
    <property type="match status" value="1"/>
</dbReference>